<keyword evidence="2" id="KW-0645">Protease</keyword>
<dbReference type="GO" id="GO:0016887">
    <property type="term" value="F:ATP hydrolysis activity"/>
    <property type="evidence" value="ECO:0007669"/>
    <property type="project" value="InterPro"/>
</dbReference>
<dbReference type="GO" id="GO:0004176">
    <property type="term" value="F:ATP-dependent peptidase activity"/>
    <property type="evidence" value="ECO:0007669"/>
    <property type="project" value="InterPro"/>
</dbReference>
<dbReference type="RefSeq" id="WP_014960349.1">
    <property type="nucleotide sequence ID" value="NC_018649.1"/>
</dbReference>
<organism evidence="2 3">
    <name type="scientific">Leptospirillum ferriphilum (strain ML-04)</name>
    <dbReference type="NCBI Taxonomy" id="1048260"/>
    <lineage>
        <taxon>Bacteria</taxon>
        <taxon>Pseudomonadati</taxon>
        <taxon>Nitrospirota</taxon>
        <taxon>Nitrospiria</taxon>
        <taxon>Nitrospirales</taxon>
        <taxon>Nitrospiraceae</taxon>
        <taxon>Leptospirillum</taxon>
    </lineage>
</organism>
<dbReference type="InterPro" id="IPR003593">
    <property type="entry name" value="AAA+_ATPase"/>
</dbReference>
<dbReference type="GO" id="GO:0030163">
    <property type="term" value="P:protein catabolic process"/>
    <property type="evidence" value="ECO:0007669"/>
    <property type="project" value="InterPro"/>
</dbReference>
<dbReference type="KEGG" id="lfi:LFML04_0603"/>
<name>J9Z8T1_LEPFM</name>
<proteinExistence type="predicted"/>
<accession>J9Z8T1</accession>
<protein>
    <submittedName>
        <fullName evidence="2">ATP-dependent protease La</fullName>
    </submittedName>
</protein>
<evidence type="ECO:0000313" key="2">
    <source>
        <dbReference type="EMBL" id="AFS52839.1"/>
    </source>
</evidence>
<dbReference type="EMBL" id="CP002919">
    <property type="protein sequence ID" value="AFS52839.1"/>
    <property type="molecule type" value="Genomic_DNA"/>
</dbReference>
<keyword evidence="2" id="KW-0378">Hydrolase</keyword>
<dbReference type="STRING" id="1048260.LFML04_0603"/>
<dbReference type="InterPro" id="IPR027417">
    <property type="entry name" value="P-loop_NTPase"/>
</dbReference>
<evidence type="ECO:0000259" key="1">
    <source>
        <dbReference type="SMART" id="SM00382"/>
    </source>
</evidence>
<dbReference type="SMART" id="SM00382">
    <property type="entry name" value="AAA"/>
    <property type="match status" value="1"/>
</dbReference>
<evidence type="ECO:0000313" key="3">
    <source>
        <dbReference type="Proteomes" id="UP000006177"/>
    </source>
</evidence>
<dbReference type="HOGENOM" id="CLU_058418_0_0_0"/>
<dbReference type="GO" id="GO:0005524">
    <property type="term" value="F:ATP binding"/>
    <property type="evidence" value="ECO:0007669"/>
    <property type="project" value="InterPro"/>
</dbReference>
<dbReference type="Pfam" id="PF00004">
    <property type="entry name" value="AAA"/>
    <property type="match status" value="1"/>
</dbReference>
<feature type="domain" description="AAA+ ATPase" evidence="1">
    <location>
        <begin position="104"/>
        <end position="256"/>
    </location>
</feature>
<dbReference type="InterPro" id="IPR003959">
    <property type="entry name" value="ATPase_AAA_core"/>
</dbReference>
<dbReference type="GO" id="GO:0004252">
    <property type="term" value="F:serine-type endopeptidase activity"/>
    <property type="evidence" value="ECO:0007669"/>
    <property type="project" value="InterPro"/>
</dbReference>
<sequence>MKRYNIPKSTWSRFETDKKTEPEPISEAFGISVESPFGVPDVILKKLLGERLRISETRAWGAVPAPEIRIFDGLEGEFPNFSDVIGTIRTFSLASRLRPGLPLRFPPLLLLGPPGLGKTEFVFELCERLCTPFYQVPCSSNSGGSMSLAGSDERWSNGSPGLILKTFLREKIVNPVLILDEIDKAPQMSHQASSLHDVLLSLLEERTSKAFVDEFIGPELPFDASRVNWLATANSMETIPEPLLSRFRIFEIGPFPEIRLPDLVSRILKKIVEGLGLEGTVRFCVQDEAIESLRARTAREIRQALEGAVARRLVDFSTGSGQTLVLRRQDFEIGRRLETRGRIGFKWRKELIR</sequence>
<reference evidence="2 3" key="1">
    <citation type="journal article" date="2011" name="J. Microbiol.">
        <title>Complete genome of Leptospirillum ferriphilum ML-04 provides insight into its physiology and environmental adaptation.</title>
        <authorList>
            <person name="Mi S."/>
            <person name="Song J."/>
            <person name="Lin J."/>
            <person name="Che Y."/>
            <person name="Zheng H."/>
            <person name="Lin J."/>
        </authorList>
    </citation>
    <scope>NUCLEOTIDE SEQUENCE [LARGE SCALE GENOMIC DNA]</scope>
    <source>
        <strain evidence="2 3">ML-04</strain>
    </source>
</reference>
<dbReference type="InterPro" id="IPR027065">
    <property type="entry name" value="Lon_Prtase"/>
</dbReference>
<dbReference type="Proteomes" id="UP000006177">
    <property type="component" value="Chromosome"/>
</dbReference>
<dbReference type="PATRIC" id="fig|1048260.3.peg.646"/>
<dbReference type="GO" id="GO:0006508">
    <property type="term" value="P:proteolysis"/>
    <property type="evidence" value="ECO:0007669"/>
    <property type="project" value="UniProtKB-KW"/>
</dbReference>
<dbReference type="Gene3D" id="3.40.50.300">
    <property type="entry name" value="P-loop containing nucleotide triphosphate hydrolases"/>
    <property type="match status" value="1"/>
</dbReference>
<dbReference type="AlphaFoldDB" id="J9Z8T1"/>
<dbReference type="PANTHER" id="PTHR10046">
    <property type="entry name" value="ATP DEPENDENT LON PROTEASE FAMILY MEMBER"/>
    <property type="match status" value="1"/>
</dbReference>
<dbReference type="SUPFAM" id="SSF52540">
    <property type="entry name" value="P-loop containing nucleoside triphosphate hydrolases"/>
    <property type="match status" value="1"/>
</dbReference>
<gene>
    <name evidence="2" type="ordered locus">LFML04_0603</name>
</gene>